<gene>
    <name evidence="1" type="ORF">EVAR_20486_1</name>
</gene>
<protein>
    <submittedName>
        <fullName evidence="1">Uncharacterized protein</fullName>
    </submittedName>
</protein>
<name>A0A4C1Y665_EUMVA</name>
<dbReference type="AlphaFoldDB" id="A0A4C1Y665"/>
<dbReference type="Proteomes" id="UP000299102">
    <property type="component" value="Unassembled WGS sequence"/>
</dbReference>
<proteinExistence type="predicted"/>
<keyword evidence="2" id="KW-1185">Reference proteome</keyword>
<accession>A0A4C1Y665</accession>
<evidence type="ECO:0000313" key="2">
    <source>
        <dbReference type="Proteomes" id="UP000299102"/>
    </source>
</evidence>
<reference evidence="1 2" key="1">
    <citation type="journal article" date="2019" name="Commun. Biol.">
        <title>The bagworm genome reveals a unique fibroin gene that provides high tensile strength.</title>
        <authorList>
            <person name="Kono N."/>
            <person name="Nakamura H."/>
            <person name="Ohtoshi R."/>
            <person name="Tomita M."/>
            <person name="Numata K."/>
            <person name="Arakawa K."/>
        </authorList>
    </citation>
    <scope>NUCLEOTIDE SEQUENCE [LARGE SCALE GENOMIC DNA]</scope>
</reference>
<evidence type="ECO:0000313" key="1">
    <source>
        <dbReference type="EMBL" id="GBP71386.1"/>
    </source>
</evidence>
<sequence>MFARNELRVATYAQLRASPPGGRDHRRTARGEAARGARVNKSLKVNINTSAGQAKCRLLLQFSSELISWQFMHIKAGVRGAAAFHIHSGAAREPGRDPHRRRRELIFAPTLLLVFMYSYGRPP</sequence>
<organism evidence="1 2">
    <name type="scientific">Eumeta variegata</name>
    <name type="common">Bagworm moth</name>
    <name type="synonym">Eumeta japonica</name>
    <dbReference type="NCBI Taxonomy" id="151549"/>
    <lineage>
        <taxon>Eukaryota</taxon>
        <taxon>Metazoa</taxon>
        <taxon>Ecdysozoa</taxon>
        <taxon>Arthropoda</taxon>
        <taxon>Hexapoda</taxon>
        <taxon>Insecta</taxon>
        <taxon>Pterygota</taxon>
        <taxon>Neoptera</taxon>
        <taxon>Endopterygota</taxon>
        <taxon>Lepidoptera</taxon>
        <taxon>Glossata</taxon>
        <taxon>Ditrysia</taxon>
        <taxon>Tineoidea</taxon>
        <taxon>Psychidae</taxon>
        <taxon>Oiketicinae</taxon>
        <taxon>Eumeta</taxon>
    </lineage>
</organism>
<dbReference type="EMBL" id="BGZK01001106">
    <property type="protein sequence ID" value="GBP71386.1"/>
    <property type="molecule type" value="Genomic_DNA"/>
</dbReference>
<comment type="caution">
    <text evidence="1">The sequence shown here is derived from an EMBL/GenBank/DDBJ whole genome shotgun (WGS) entry which is preliminary data.</text>
</comment>